<evidence type="ECO:0000313" key="7">
    <source>
        <dbReference type="Proteomes" id="UP000662814"/>
    </source>
</evidence>
<comment type="cofactor">
    <cofactor evidence="1 4">
        <name>pyridoxal 5'-phosphate</name>
        <dbReference type="ChEBI" id="CHEBI:597326"/>
    </cofactor>
</comment>
<keyword evidence="2 4" id="KW-0663">Pyridoxal phosphate</keyword>
<dbReference type="InterPro" id="IPR001608">
    <property type="entry name" value="Ala_racemase_N"/>
</dbReference>
<comment type="pathway">
    <text evidence="4">Amino-acid biosynthesis; D-alanine biosynthesis; D-alanine from L-alanine: step 1/1.</text>
</comment>
<dbReference type="RefSeq" id="WP_166987754.1">
    <property type="nucleotide sequence ID" value="NZ_CP061169.1"/>
</dbReference>
<dbReference type="Proteomes" id="UP000662814">
    <property type="component" value="Chromosome"/>
</dbReference>
<dbReference type="Gene3D" id="3.20.20.10">
    <property type="entry name" value="Alanine racemase"/>
    <property type="match status" value="1"/>
</dbReference>
<keyword evidence="3 4" id="KW-0413">Isomerase</keyword>
<evidence type="ECO:0000256" key="2">
    <source>
        <dbReference type="ARBA" id="ARBA00022898"/>
    </source>
</evidence>
<dbReference type="Pfam" id="PF01168">
    <property type="entry name" value="Ala_racemase_N"/>
    <property type="match status" value="1"/>
</dbReference>
<dbReference type="Pfam" id="PF00842">
    <property type="entry name" value="Ala_racemase_C"/>
    <property type="match status" value="1"/>
</dbReference>
<accession>A0ABX6YI32</accession>
<evidence type="ECO:0000313" key="6">
    <source>
        <dbReference type="EMBL" id="QPZ37997.1"/>
    </source>
</evidence>
<dbReference type="EC" id="5.1.1.1" evidence="4"/>
<evidence type="ECO:0000256" key="4">
    <source>
        <dbReference type="HAMAP-Rule" id="MF_01201"/>
    </source>
</evidence>
<evidence type="ECO:0000256" key="3">
    <source>
        <dbReference type="ARBA" id="ARBA00023235"/>
    </source>
</evidence>
<comment type="function">
    <text evidence="4">Catalyzes the interconversion of L-alanine and D-alanine. May also act on other amino acids.</text>
</comment>
<dbReference type="CDD" id="cd00430">
    <property type="entry name" value="PLPDE_III_AR"/>
    <property type="match status" value="1"/>
</dbReference>
<name>A0ABX6YI32_9MICO</name>
<feature type="domain" description="Alanine racemase C-terminal" evidence="5">
    <location>
        <begin position="245"/>
        <end position="372"/>
    </location>
</feature>
<feature type="active site" description="Proton acceptor; specific for D-alanine" evidence="4">
    <location>
        <position position="43"/>
    </location>
</feature>
<dbReference type="InterPro" id="IPR029066">
    <property type="entry name" value="PLP-binding_barrel"/>
</dbReference>
<sequence>MTIPLTTNFRMPTPLLTVDLTAIAANTQFFSNHIGGELMAVVKADGYGLGARDVARTALENGATSLGVTSLDEGFALRDAGFSARVLSWLNHPTEADYAGAAEASIDVAVSSVDQLRAVAQAAGRACVHLHLDTGLTRDGADPALWIDLCRRARQNELEGRIEVVGVMGHLPEGDNLGAPSSRVGCELFDWGTDIARLTGLTASMRHLGATTAALTVAGSHHTMCRIGAGLAGIDLSRTVHLKSPMTLAAPLIGVRSVRAGTSVGYGLEWKATESTRLGLIGLGYADGIPRSSAERGEVLVRGTRRPVVGRVSMDQIVVDLGREGGEIGEPAVVFGSGADGEPTVREWADWSGTIEHEIMTRVGERVTRRTTNHASLNEEAA</sequence>
<dbReference type="InterPro" id="IPR000821">
    <property type="entry name" value="Ala_racemase"/>
</dbReference>
<dbReference type="InterPro" id="IPR009006">
    <property type="entry name" value="Ala_racemase/Decarboxylase_C"/>
</dbReference>
<dbReference type="SUPFAM" id="SSF50621">
    <property type="entry name" value="Alanine racemase C-terminal domain-like"/>
    <property type="match status" value="1"/>
</dbReference>
<reference evidence="6 7" key="1">
    <citation type="submission" date="2020-12" db="EMBL/GenBank/DDBJ databases">
        <title>Microbacterium sp. HY060.</title>
        <authorList>
            <person name="Zhou J."/>
        </authorList>
    </citation>
    <scope>NUCLEOTIDE SEQUENCE [LARGE SCALE GENOMIC DNA]</scope>
    <source>
        <strain evidence="6 7">HY60</strain>
    </source>
</reference>
<dbReference type="InterPro" id="IPR011079">
    <property type="entry name" value="Ala_racemase_C"/>
</dbReference>
<dbReference type="SUPFAM" id="SSF51419">
    <property type="entry name" value="PLP-binding barrel"/>
    <property type="match status" value="1"/>
</dbReference>
<evidence type="ECO:0000256" key="1">
    <source>
        <dbReference type="ARBA" id="ARBA00001933"/>
    </source>
</evidence>
<feature type="binding site" evidence="4">
    <location>
        <position position="138"/>
    </location>
    <ligand>
        <name>substrate</name>
    </ligand>
</feature>
<dbReference type="HAMAP" id="MF_01201">
    <property type="entry name" value="Ala_racemase"/>
    <property type="match status" value="1"/>
</dbReference>
<feature type="active site" description="Proton acceptor; specific for L-alanine" evidence="4">
    <location>
        <position position="266"/>
    </location>
</feature>
<comment type="similarity">
    <text evidence="4">Belongs to the alanine racemase family.</text>
</comment>
<dbReference type="SMART" id="SM01005">
    <property type="entry name" value="Ala_racemase_C"/>
    <property type="match status" value="1"/>
</dbReference>
<dbReference type="PRINTS" id="PR00992">
    <property type="entry name" value="ALARACEMASE"/>
</dbReference>
<comment type="catalytic activity">
    <reaction evidence="4">
        <text>L-alanine = D-alanine</text>
        <dbReference type="Rhea" id="RHEA:20249"/>
        <dbReference type="ChEBI" id="CHEBI:57416"/>
        <dbReference type="ChEBI" id="CHEBI:57972"/>
        <dbReference type="EC" id="5.1.1.1"/>
    </reaction>
</comment>
<dbReference type="PANTHER" id="PTHR30511:SF0">
    <property type="entry name" value="ALANINE RACEMASE, CATABOLIC-RELATED"/>
    <property type="match status" value="1"/>
</dbReference>
<dbReference type="EMBL" id="CP061169">
    <property type="protein sequence ID" value="QPZ37997.1"/>
    <property type="molecule type" value="Genomic_DNA"/>
</dbReference>
<feature type="modified residue" description="N6-(pyridoxal phosphate)lysine" evidence="4">
    <location>
        <position position="43"/>
    </location>
</feature>
<dbReference type="NCBIfam" id="TIGR00492">
    <property type="entry name" value="alr"/>
    <property type="match status" value="1"/>
</dbReference>
<feature type="binding site" evidence="4">
    <location>
        <position position="314"/>
    </location>
    <ligand>
        <name>substrate</name>
    </ligand>
</feature>
<dbReference type="GO" id="GO:0008784">
    <property type="term" value="F:alanine racemase activity"/>
    <property type="evidence" value="ECO:0007669"/>
    <property type="project" value="UniProtKB-EC"/>
</dbReference>
<dbReference type="InterPro" id="IPR020622">
    <property type="entry name" value="Ala_racemase_pyridoxalP-BS"/>
</dbReference>
<organism evidence="6 7">
    <name type="scientific">Paramicrobacterium chengjingii</name>
    <dbReference type="NCBI Taxonomy" id="2769067"/>
    <lineage>
        <taxon>Bacteria</taxon>
        <taxon>Bacillati</taxon>
        <taxon>Actinomycetota</taxon>
        <taxon>Actinomycetes</taxon>
        <taxon>Micrococcales</taxon>
        <taxon>Microbacteriaceae</taxon>
        <taxon>Paramicrobacterium</taxon>
    </lineage>
</organism>
<dbReference type="Gene3D" id="2.40.37.10">
    <property type="entry name" value="Lyase, Ornithine Decarboxylase, Chain A, domain 1"/>
    <property type="match status" value="1"/>
</dbReference>
<keyword evidence="7" id="KW-1185">Reference proteome</keyword>
<protein>
    <recommendedName>
        <fullName evidence="4">Alanine racemase</fullName>
        <ecNumber evidence="4">5.1.1.1</ecNumber>
    </recommendedName>
</protein>
<gene>
    <name evidence="6" type="primary">alr</name>
    <name evidence="6" type="ORF">HCR76_14495</name>
</gene>
<evidence type="ECO:0000259" key="5">
    <source>
        <dbReference type="SMART" id="SM01005"/>
    </source>
</evidence>
<proteinExistence type="inferred from homology"/>
<dbReference type="PROSITE" id="PS00395">
    <property type="entry name" value="ALANINE_RACEMASE"/>
    <property type="match status" value="1"/>
</dbReference>
<dbReference type="PANTHER" id="PTHR30511">
    <property type="entry name" value="ALANINE RACEMASE"/>
    <property type="match status" value="1"/>
</dbReference>